<gene>
    <name evidence="1" type="ORF">PNBC_20725</name>
</gene>
<dbReference type="RefSeq" id="WP_068661336.1">
    <property type="nucleotide sequence ID" value="NZ_LSFN01000044.1"/>
</dbReference>
<reference evidence="1 2" key="1">
    <citation type="submission" date="2016-02" db="EMBL/GenBank/DDBJ databases">
        <title>Paenibacillus sp. LPB0068, isolated from Crassostrea gigas.</title>
        <authorList>
            <person name="Shin S.-K."/>
            <person name="Yi H."/>
        </authorList>
    </citation>
    <scope>NUCLEOTIDE SEQUENCE [LARGE SCALE GENOMIC DNA]</scope>
    <source>
        <strain evidence="1 2">LPB0068</strain>
    </source>
</reference>
<accession>A0A167AGF6</accession>
<dbReference type="Proteomes" id="UP000077134">
    <property type="component" value="Unassembled WGS sequence"/>
</dbReference>
<sequence>MVETKSSQYIVEVKKDADIDSKVVQAKAAAVVKWCQHVTNHELKHEGKLWSYLLIILTDVQENMTIKGLKIRYKLLNMYNKD</sequence>
<dbReference type="AlphaFoldDB" id="A0A167AGF6"/>
<evidence type="ECO:0000313" key="1">
    <source>
        <dbReference type="EMBL" id="OAB70991.1"/>
    </source>
</evidence>
<dbReference type="STRING" id="1763538.LPB68_08575"/>
<dbReference type="OrthoDB" id="9802848at2"/>
<comment type="caution">
    <text evidence="1">The sequence shown here is derived from an EMBL/GenBank/DDBJ whole genome shotgun (WGS) entry which is preliminary data.</text>
</comment>
<name>A0A167AGF6_9BACL</name>
<dbReference type="EMBL" id="LSFN01000044">
    <property type="protein sequence ID" value="OAB70991.1"/>
    <property type="molecule type" value="Genomic_DNA"/>
</dbReference>
<proteinExistence type="predicted"/>
<dbReference type="KEGG" id="pcx:LPB68_08575"/>
<protein>
    <submittedName>
        <fullName evidence="1">Uncharacterized protein</fullName>
    </submittedName>
</protein>
<keyword evidence="2" id="KW-1185">Reference proteome</keyword>
<evidence type="ECO:0000313" key="2">
    <source>
        <dbReference type="Proteomes" id="UP000077134"/>
    </source>
</evidence>
<organism evidence="1 2">
    <name type="scientific">Paenibacillus crassostreae</name>
    <dbReference type="NCBI Taxonomy" id="1763538"/>
    <lineage>
        <taxon>Bacteria</taxon>
        <taxon>Bacillati</taxon>
        <taxon>Bacillota</taxon>
        <taxon>Bacilli</taxon>
        <taxon>Bacillales</taxon>
        <taxon>Paenibacillaceae</taxon>
        <taxon>Paenibacillus</taxon>
    </lineage>
</organism>